<accession>A0A139AA12</accession>
<name>A0A139AA12_GONPJ</name>
<gene>
    <name evidence="1" type="ORF">M427DRAFT_45570</name>
</gene>
<evidence type="ECO:0000313" key="1">
    <source>
        <dbReference type="EMBL" id="KXS13626.1"/>
    </source>
</evidence>
<keyword evidence="2" id="KW-1185">Reference proteome</keyword>
<evidence type="ECO:0000313" key="2">
    <source>
        <dbReference type="Proteomes" id="UP000070544"/>
    </source>
</evidence>
<dbReference type="EMBL" id="KQ965776">
    <property type="protein sequence ID" value="KXS13626.1"/>
    <property type="molecule type" value="Genomic_DNA"/>
</dbReference>
<reference evidence="1 2" key="1">
    <citation type="journal article" date="2015" name="Genome Biol. Evol.">
        <title>Phylogenomic analyses indicate that early fungi evolved digesting cell walls of algal ancestors of land plants.</title>
        <authorList>
            <person name="Chang Y."/>
            <person name="Wang S."/>
            <person name="Sekimoto S."/>
            <person name="Aerts A.L."/>
            <person name="Choi C."/>
            <person name="Clum A."/>
            <person name="LaButti K.M."/>
            <person name="Lindquist E.A."/>
            <person name="Yee Ngan C."/>
            <person name="Ohm R.A."/>
            <person name="Salamov A.A."/>
            <person name="Grigoriev I.V."/>
            <person name="Spatafora J.W."/>
            <person name="Berbee M.L."/>
        </authorList>
    </citation>
    <scope>NUCLEOTIDE SEQUENCE [LARGE SCALE GENOMIC DNA]</scope>
    <source>
        <strain evidence="1 2">JEL478</strain>
    </source>
</reference>
<dbReference type="AlphaFoldDB" id="A0A139AA12"/>
<protein>
    <submittedName>
        <fullName evidence="1">Uncharacterized protein</fullName>
    </submittedName>
</protein>
<organism evidence="1 2">
    <name type="scientific">Gonapodya prolifera (strain JEL478)</name>
    <name type="common">Monoblepharis prolifera</name>
    <dbReference type="NCBI Taxonomy" id="1344416"/>
    <lineage>
        <taxon>Eukaryota</taxon>
        <taxon>Fungi</taxon>
        <taxon>Fungi incertae sedis</taxon>
        <taxon>Chytridiomycota</taxon>
        <taxon>Chytridiomycota incertae sedis</taxon>
        <taxon>Monoblepharidomycetes</taxon>
        <taxon>Monoblepharidales</taxon>
        <taxon>Gonapodyaceae</taxon>
        <taxon>Gonapodya</taxon>
    </lineage>
</organism>
<dbReference type="Proteomes" id="UP000070544">
    <property type="component" value="Unassembled WGS sequence"/>
</dbReference>
<sequence length="325" mass="35096">MSHSRLLIRPGTLRACPALHRHAHLPAFPLIALRRPSPHHAPHSHSLPTLRPFARSLSQSTQSDSAPAESPYLTYVGATSSPIKTLKRVSVVSLSVAISVTPFLSILDFSRISKAAAVAVGLTTVATSGASTALIHWFASRCELGQGNGEHGNAMRGGRGGRVIYAKRMDGVRRGGRVFTRSAWTESSRGDIISVERMGQNPPEPNDGWEEYVTRAHLHSTPPTHDTFVTLTTFSFFAFPRYTTCRLRDLTPSSAPFTTFTLPDSVSGADPAYIAAHRSFLVSGGAGASEKEKASTTGKANSIAARRFFAMEEGAPEEFIVRETK</sequence>
<proteinExistence type="predicted"/>